<protein>
    <submittedName>
        <fullName evidence="1">Uncharacterized protein</fullName>
    </submittedName>
</protein>
<proteinExistence type="predicted"/>
<reference evidence="1 2" key="1">
    <citation type="submission" date="2015-12" db="EMBL/GenBank/DDBJ databases">
        <title>Draft genome sequence of Streptomyces silvensis ATCC 53525, a producer of novel hormone antagonists.</title>
        <authorList>
            <person name="Johnston C.W."/>
            <person name="Li Y."/>
            <person name="Magarvey N.A."/>
        </authorList>
    </citation>
    <scope>NUCLEOTIDE SEQUENCE [LARGE SCALE GENOMIC DNA]</scope>
    <source>
        <strain evidence="1 2">ATCC 53525</strain>
    </source>
</reference>
<organism evidence="1 2">
    <name type="scientific">Streptomyces silvensis</name>
    <dbReference type="NCBI Taxonomy" id="1765722"/>
    <lineage>
        <taxon>Bacteria</taxon>
        <taxon>Bacillati</taxon>
        <taxon>Actinomycetota</taxon>
        <taxon>Actinomycetes</taxon>
        <taxon>Kitasatosporales</taxon>
        <taxon>Streptomycetaceae</taxon>
        <taxon>Streptomyces</taxon>
    </lineage>
</organism>
<dbReference type="Pfam" id="PF20117">
    <property type="entry name" value="DUF6507"/>
    <property type="match status" value="1"/>
</dbReference>
<dbReference type="AlphaFoldDB" id="A0A0W7WQZ3"/>
<dbReference type="STRING" id="1765722.AT728_37390"/>
<dbReference type="RefSeq" id="WP_058852706.1">
    <property type="nucleotide sequence ID" value="NZ_LOCL01000083.1"/>
</dbReference>
<dbReference type="InterPro" id="IPR045436">
    <property type="entry name" value="DUF6507"/>
</dbReference>
<evidence type="ECO:0000313" key="2">
    <source>
        <dbReference type="Proteomes" id="UP000054804"/>
    </source>
</evidence>
<evidence type="ECO:0000313" key="1">
    <source>
        <dbReference type="EMBL" id="KUF13018.1"/>
    </source>
</evidence>
<name>A0A0W7WQZ3_9ACTN</name>
<dbReference type="EMBL" id="LOCL01000083">
    <property type="protein sequence ID" value="KUF13018.1"/>
    <property type="molecule type" value="Genomic_DNA"/>
</dbReference>
<accession>A0A0W7WQZ3</accession>
<dbReference type="OrthoDB" id="3389929at2"/>
<sequence length="130" mass="13103">MPAWDISPSGVESVTSLVGLAMDDMAKDIKAYGTDVESAATSAGTISGGDCGKVPTGPVGIALALFVDRTMGDVLSLGARAGKSVNGAIEATNHYLRGDQEKAAIAQRNAAKAVDVEALLEAARKKGGKG</sequence>
<comment type="caution">
    <text evidence="1">The sequence shown here is derived from an EMBL/GenBank/DDBJ whole genome shotgun (WGS) entry which is preliminary data.</text>
</comment>
<dbReference type="Proteomes" id="UP000054804">
    <property type="component" value="Unassembled WGS sequence"/>
</dbReference>
<keyword evidence="2" id="KW-1185">Reference proteome</keyword>
<gene>
    <name evidence="1" type="ORF">AT728_37390</name>
</gene>